<evidence type="ECO:0000259" key="2">
    <source>
        <dbReference type="Pfam" id="PF25328"/>
    </source>
</evidence>
<dbReference type="InterPro" id="IPR057469">
    <property type="entry name" value="PH_MADD"/>
</dbReference>
<feature type="domain" description="MAP kinase-activating death" evidence="2">
    <location>
        <begin position="18"/>
        <end position="48"/>
    </location>
</feature>
<dbReference type="EMBL" id="OC001774">
    <property type="protein sequence ID" value="CAD7260626.1"/>
    <property type="molecule type" value="Genomic_DNA"/>
</dbReference>
<proteinExistence type="predicted"/>
<evidence type="ECO:0000256" key="1">
    <source>
        <dbReference type="SAM" id="MobiDB-lite"/>
    </source>
</evidence>
<dbReference type="PANTHER" id="PTHR13008">
    <property type="entry name" value="MAP-KINASE ACTIVATING DEATH DOMAIN PROTEIN MADD /DENN/AEX-3 C.ELEGANS"/>
    <property type="match status" value="1"/>
</dbReference>
<sequence>MLVKWSAIGERLRSTVLVDPKTRQVIQRRYKSLMSDQICYAVLCVFSYIAAGQEQKRQQGGVEPQGATPTRRH</sequence>
<organism evidence="3">
    <name type="scientific">Timema shepardi</name>
    <name type="common">Walking stick</name>
    <dbReference type="NCBI Taxonomy" id="629360"/>
    <lineage>
        <taxon>Eukaryota</taxon>
        <taxon>Metazoa</taxon>
        <taxon>Ecdysozoa</taxon>
        <taxon>Arthropoda</taxon>
        <taxon>Hexapoda</taxon>
        <taxon>Insecta</taxon>
        <taxon>Pterygota</taxon>
        <taxon>Neoptera</taxon>
        <taxon>Polyneoptera</taxon>
        <taxon>Phasmatodea</taxon>
        <taxon>Timematodea</taxon>
        <taxon>Timematoidea</taxon>
        <taxon>Timematidae</taxon>
        <taxon>Timema</taxon>
    </lineage>
</organism>
<dbReference type="GO" id="GO:0005829">
    <property type="term" value="C:cytosol"/>
    <property type="evidence" value="ECO:0007669"/>
    <property type="project" value="TreeGrafter"/>
</dbReference>
<dbReference type="Pfam" id="PF25328">
    <property type="entry name" value="PH_MADD"/>
    <property type="match status" value="1"/>
</dbReference>
<dbReference type="GO" id="GO:0042981">
    <property type="term" value="P:regulation of apoptotic process"/>
    <property type="evidence" value="ECO:0007669"/>
    <property type="project" value="TreeGrafter"/>
</dbReference>
<gene>
    <name evidence="3" type="ORF">TSIB3V08_LOCUS4794</name>
</gene>
<dbReference type="GO" id="GO:0032483">
    <property type="term" value="P:regulation of Rab protein signal transduction"/>
    <property type="evidence" value="ECO:0007669"/>
    <property type="project" value="TreeGrafter"/>
</dbReference>
<reference evidence="3" key="1">
    <citation type="submission" date="2020-11" db="EMBL/GenBank/DDBJ databases">
        <authorList>
            <person name="Tran Van P."/>
        </authorList>
    </citation>
    <scope>NUCLEOTIDE SEQUENCE</scope>
</reference>
<dbReference type="InterPro" id="IPR039980">
    <property type="entry name" value="MADD"/>
</dbReference>
<feature type="region of interest" description="Disordered" evidence="1">
    <location>
        <begin position="54"/>
        <end position="73"/>
    </location>
</feature>
<name>A0A7R9AUQ5_TIMSH</name>
<accession>A0A7R9AUQ5</accession>
<protein>
    <recommendedName>
        <fullName evidence="2">MAP kinase-activating death domain-containing protein</fullName>
    </recommendedName>
</protein>
<evidence type="ECO:0000313" key="3">
    <source>
        <dbReference type="EMBL" id="CAD7260626.1"/>
    </source>
</evidence>
<dbReference type="GO" id="GO:0005085">
    <property type="term" value="F:guanyl-nucleotide exchange factor activity"/>
    <property type="evidence" value="ECO:0007669"/>
    <property type="project" value="TreeGrafter"/>
</dbReference>
<dbReference type="AlphaFoldDB" id="A0A7R9AUQ5"/>
<dbReference type="PANTHER" id="PTHR13008:SF7">
    <property type="entry name" value="MAP KINASE-ACTIVATING DEATH DOMAIN PROTEIN"/>
    <property type="match status" value="1"/>
</dbReference>